<dbReference type="KEGG" id="cis:CINS_0977"/>
<evidence type="ECO:0000313" key="3">
    <source>
        <dbReference type="Proteomes" id="UP000031163"/>
    </source>
</evidence>
<dbReference type="Pfam" id="PF03927">
    <property type="entry name" value="NapD"/>
    <property type="match status" value="1"/>
</dbReference>
<keyword evidence="1" id="KW-0143">Chaperone</keyword>
<dbReference type="EMBL" id="CP007770">
    <property type="protein sequence ID" value="AJC87940.1"/>
    <property type="molecule type" value="Genomic_DNA"/>
</dbReference>
<dbReference type="GO" id="GO:0005048">
    <property type="term" value="F:signal sequence binding"/>
    <property type="evidence" value="ECO:0007669"/>
    <property type="project" value="UniProtKB-UniRule"/>
</dbReference>
<dbReference type="GeneID" id="74431768"/>
<dbReference type="STRING" id="1031564.CINS_0977"/>
<dbReference type="GO" id="GO:0051224">
    <property type="term" value="P:negative regulation of protein transport"/>
    <property type="evidence" value="ECO:0007669"/>
    <property type="project" value="UniProtKB-UniRule"/>
</dbReference>
<dbReference type="Gene3D" id="3.30.70.920">
    <property type="match status" value="1"/>
</dbReference>
<comment type="similarity">
    <text evidence="1">Belongs to the NapD family.</text>
</comment>
<evidence type="ECO:0000256" key="1">
    <source>
        <dbReference type="HAMAP-Rule" id="MF_02200"/>
    </source>
</evidence>
<accession>A0A0A8H2Q6</accession>
<keyword evidence="1" id="KW-0963">Cytoplasm</keyword>
<proteinExistence type="inferred from homology"/>
<dbReference type="GO" id="GO:0005737">
    <property type="term" value="C:cytoplasm"/>
    <property type="evidence" value="ECO:0007669"/>
    <property type="project" value="UniProtKB-SubCell"/>
</dbReference>
<comment type="function">
    <text evidence="1">Chaperone for NapA, the catalytic subunit of the periplasmic nitrate reductase. It binds directly and specifically to the twin-arginine signal peptide of NapA, preventing premature interaction with the Tat translocase and premature export.</text>
</comment>
<evidence type="ECO:0000313" key="2">
    <source>
        <dbReference type="EMBL" id="AJC87940.1"/>
    </source>
</evidence>
<dbReference type="AlphaFoldDB" id="A0A0A8H2Q6"/>
<dbReference type="RefSeq" id="WP_039650344.1">
    <property type="nucleotide sequence ID" value="NZ_CP007770.1"/>
</dbReference>
<dbReference type="Proteomes" id="UP000031163">
    <property type="component" value="Chromosome"/>
</dbReference>
<protein>
    <recommendedName>
        <fullName evidence="1">Chaperone NapD</fullName>
    </recommendedName>
    <alternativeName>
        <fullName evidence="1">NapA signal peptide-binding chaperone NapD</fullName>
    </alternativeName>
</protein>
<gene>
    <name evidence="1 2" type="primary">napD</name>
    <name evidence="2" type="ORF">CINS_0977</name>
</gene>
<comment type="subunit">
    <text evidence="1">Interacts with the cytoplasmic NapA precursor.</text>
</comment>
<sequence>MNLSSVLILSKKEQVDCLKKKIEKIPFCNIELIQDEKIIVIIESDNLDDELQTYKNLEQLDGVININMVFSYQDLDKEREKILKDNFKVDTFNENMKKDKIEYYGNIYKKF</sequence>
<reference evidence="2 3" key="1">
    <citation type="journal article" date="2014" name="Genome Biol. Evol.">
        <title>Comparative Genomics of the Campylobacter lari Group.</title>
        <authorList>
            <person name="Miller W.G."/>
            <person name="Yee E."/>
            <person name="Chapman M.H."/>
            <person name="Smith T.P."/>
            <person name="Bono J.L."/>
            <person name="Huynh S."/>
            <person name="Parker C.T."/>
            <person name="Vandamme P."/>
            <person name="Luong K."/>
            <person name="Korlach J."/>
        </authorList>
    </citation>
    <scope>NUCLEOTIDE SEQUENCE [LARGE SCALE GENOMIC DNA]</scope>
    <source>
        <strain evidence="2 3">NCTC 12927</strain>
    </source>
</reference>
<comment type="subcellular location">
    <subcellularLocation>
        <location evidence="1">Cytoplasm</location>
    </subcellularLocation>
</comment>
<dbReference type="InterPro" id="IPR005623">
    <property type="entry name" value="Chaperone_NapD_NO3_reduct"/>
</dbReference>
<name>A0A0A8H2Q6_9BACT</name>
<dbReference type="HAMAP" id="MF_02200">
    <property type="entry name" value="NapD"/>
    <property type="match status" value="1"/>
</dbReference>
<dbReference type="HOGENOM" id="CLU_155794_0_1_7"/>
<organism evidence="2 3">
    <name type="scientific">Campylobacter insulaenigrae NCTC 12927</name>
    <dbReference type="NCBI Taxonomy" id="1031564"/>
    <lineage>
        <taxon>Bacteria</taxon>
        <taxon>Pseudomonadati</taxon>
        <taxon>Campylobacterota</taxon>
        <taxon>Epsilonproteobacteria</taxon>
        <taxon>Campylobacterales</taxon>
        <taxon>Campylobacteraceae</taxon>
        <taxon>Campylobacter</taxon>
    </lineage>
</organism>